<dbReference type="Pfam" id="PF02141">
    <property type="entry name" value="DENN"/>
    <property type="match status" value="1"/>
</dbReference>
<reference evidence="17" key="1">
    <citation type="submission" date="2025-08" db="UniProtKB">
        <authorList>
            <consortium name="RefSeq"/>
        </authorList>
    </citation>
    <scope>IDENTIFICATION</scope>
    <source>
        <tissue evidence="17">Blood</tissue>
    </source>
</reference>
<dbReference type="GO" id="GO:0005829">
    <property type="term" value="C:cytosol"/>
    <property type="evidence" value="ECO:0007669"/>
    <property type="project" value="TreeGrafter"/>
</dbReference>
<dbReference type="Gene3D" id="3.40.50.11500">
    <property type="match status" value="1"/>
</dbReference>
<evidence type="ECO:0000256" key="13">
    <source>
        <dbReference type="ARBA" id="ARBA00081633"/>
    </source>
</evidence>
<feature type="compositionally biased region" description="Polar residues" evidence="14">
    <location>
        <begin position="1139"/>
        <end position="1154"/>
    </location>
</feature>
<feature type="compositionally biased region" description="Basic residues" evidence="14">
    <location>
        <begin position="158"/>
        <end position="167"/>
    </location>
</feature>
<evidence type="ECO:0000259" key="15">
    <source>
        <dbReference type="PROSITE" id="PS50211"/>
    </source>
</evidence>
<dbReference type="InterPro" id="IPR057469">
    <property type="entry name" value="PH_MADD"/>
</dbReference>
<evidence type="ECO:0000313" key="16">
    <source>
        <dbReference type="Proteomes" id="UP000515208"/>
    </source>
</evidence>
<dbReference type="InterPro" id="IPR039980">
    <property type="entry name" value="MADD"/>
</dbReference>
<proteinExistence type="inferred from homology"/>
<dbReference type="PROSITE" id="PS50211">
    <property type="entry name" value="DENN"/>
    <property type="match status" value="1"/>
</dbReference>
<keyword evidence="7" id="KW-0344">Guanine-nucleotide releasing factor</keyword>
<sequence length="1603" mass="177467">MVQKKKSCPRLLDYLVIVGARHPSSDSVAQTPELLRRYPLEDHAEFPLPPDVVFFCQPEGCLSVRQRRMTLRDDTSFVFTLTDKDTGVTRYGICVNFYRSFQKRVPKEKGEAGPGSRGKEGPRAPFVSEEVGPKTSESGPSLQPPSADSTPDVSQSPRARRRAKAGSRSRNSTLTSLCVLSHYPFFSTFRECLYTLKRLVDCCSERLLGKKLGLPRGIQRDTMWRIFTGSLLVEEKSSALLHDLREIEAWIYRLLRSPVPVSGQKRVDIEVLPQELQQALTFALPDPSRFTLVDFPLHLPLELLGVDACLQVLTCILLEHKVVLQSRDYNALSMSVMAFVAMIYPLEYMFPVIPLLPTCMASAEQLLLAPTPYIIGVPASFFLYKLDFKMPDDVWLVDLDSNRVIAPTNAEVLPILPEPESLELKKHLKQALASMSLNTQPILNLEKFHEGQEIPLLLGRPSNDLQSTPSTEFNPLIYGNDVDSVDVATRVAMVRFFNSPNVLQGFQMHTRTLRLFPRPVVAFQAGSFLASRPRQTPFAEKLARTQAVEYFGEWILNPTNYAFQRIHNNMFDPALIGDKPKWYAHQLQPIHYRVYDSGSQLAEALSVPPERDSDSDPTDDSGSDSMDYDDSSSSYSSLGDFVSEMMKCDINGDTPNVDPLTHAALGDASEVAIEELQNQKEAEEPSPDGESSQENPPLRSSPSTTVSSSPSTVIHGASSEPVDSAETDDKAAGGVPKSLPTVPPGVGKCSMDRHQTEAGQGSVRQRASDSPCLQPQYGFPPEEDDEQGESYTPRFSQHVSGHRAQKLLRPSSLKLASDSDAESDSRASSPTSTVSSNSAEAFGGLMSFASSLYRNHSTSFSLSNLTLPTKGAREKSTPFPSLKVFGLNTLMEIVTEAGPGSGEGHRRALVDQKSSVIKHSPTVKREPPSPQGRASNSSENQQFLKEVVHSVLDGQGVGWLNMKKVRRLLESEQLRVFVLSKLNRTVQSEDEARQDVIPDVEISRKVYKGMLDLLKCTVLSLEQSFAHAGLGGMASIFGLLEIAQTHYYSKEPDKRKRSPTESISTPVGKDPGLAGRGDPKAMAQLRVPQLGPLAPSAPGKSPKELDTRSLKEENFVASIGPEVIKPTFDLGETDEKKSQVSADSGVSLTSGSQRTDPDSVISVSPAVMIRSSSQDSEVSNSSGETLGADSDLSSSAGDGPGGEGSAYLAGSRGTLSDSEIETNSATSAIFGKAHSLKPSVKEKLVGSPVRFSEDVSQRVYLYEGLLGKERSTLWDQMQFWEDAFLDAVMLEREGMGMDQGPQEMIDRYLSLGEHDRKRLEDDEDRLLATLLHNLISYMLLMKVNKNDIRKKVRRLMGKSHIGLVYSQQINEVLDQLANLNGRDLSIRSSGSRHMKKQTFVVHAGTDTNGDIFFMEVCDDCVVLRSNIGTVYERWWYEKLINMTYCPKTKVLCLWRRNGSETQLNKFYTKKCRELYYCVKDSMERAAARQQSIKPGPELGGEFPVQDMKTGEGGLLQVTLEGINLKFMHNQVFIELNHIKKCNTVRGVFVLEEFVPEIKEVVSHKYKTPMAHEICYSVLCLFSYVAAVRSSEEDLRTPPRPVSS</sequence>
<dbReference type="RefSeq" id="XP_010840689.1">
    <property type="nucleotide sequence ID" value="XM_010842387.1"/>
</dbReference>
<evidence type="ECO:0000256" key="12">
    <source>
        <dbReference type="ARBA" id="ARBA00079552"/>
    </source>
</evidence>
<accession>A0A6P3HNC5</accession>
<dbReference type="SMART" id="SM00799">
    <property type="entry name" value="DENN"/>
    <property type="match status" value="1"/>
</dbReference>
<dbReference type="CTD" id="8567"/>
<comment type="similarity">
    <text evidence="3">Belongs to the MADD family.</text>
</comment>
<keyword evidence="5" id="KW-1003">Cell membrane</keyword>
<keyword evidence="17" id="KW-0418">Kinase</keyword>
<protein>
    <recommendedName>
        <fullName evidence="4">MAP kinase-activating death domain protein</fullName>
    </recommendedName>
    <alternativeName>
        <fullName evidence="12">Rab3 GDP/GTP exchange factor</fullName>
    </alternativeName>
    <alternativeName>
        <fullName evidence="13">Rab3 GDP/GTP exchange protein</fullName>
    </alternativeName>
</protein>
<keyword evidence="9" id="KW-0472">Membrane</keyword>
<feature type="compositionally biased region" description="Low complexity" evidence="14">
    <location>
        <begin position="1171"/>
        <end position="1197"/>
    </location>
</feature>
<dbReference type="GO" id="GO:0005085">
    <property type="term" value="F:guanyl-nucleotide exchange factor activity"/>
    <property type="evidence" value="ECO:0007669"/>
    <property type="project" value="UniProtKB-KW"/>
</dbReference>
<name>A0A6P3HNC5_BISBB</name>
<evidence type="ECO:0000256" key="11">
    <source>
        <dbReference type="ARBA" id="ARBA00064743"/>
    </source>
</evidence>
<dbReference type="GO" id="GO:0005886">
    <property type="term" value="C:plasma membrane"/>
    <property type="evidence" value="ECO:0007669"/>
    <property type="project" value="UniProtKB-SubCell"/>
</dbReference>
<dbReference type="Gene3D" id="3.30.450.200">
    <property type="match status" value="1"/>
</dbReference>
<feature type="compositionally biased region" description="Acidic residues" evidence="14">
    <location>
        <begin position="615"/>
        <end position="630"/>
    </location>
</feature>
<dbReference type="GO" id="GO:0032483">
    <property type="term" value="P:regulation of Rab protein signal transduction"/>
    <property type="evidence" value="ECO:0007669"/>
    <property type="project" value="TreeGrafter"/>
</dbReference>
<dbReference type="GO" id="GO:0042981">
    <property type="term" value="P:regulation of apoptotic process"/>
    <property type="evidence" value="ECO:0007669"/>
    <property type="project" value="TreeGrafter"/>
</dbReference>
<dbReference type="PANTHER" id="PTHR13008:SF7">
    <property type="entry name" value="MAP KINASE-ACTIVATING DEATH DOMAIN PROTEIN"/>
    <property type="match status" value="1"/>
</dbReference>
<evidence type="ECO:0000256" key="2">
    <source>
        <dbReference type="ARBA" id="ARBA00004496"/>
    </source>
</evidence>
<feature type="compositionally biased region" description="Polar residues" evidence="14">
    <location>
        <begin position="135"/>
        <end position="155"/>
    </location>
</feature>
<evidence type="ECO:0000256" key="4">
    <source>
        <dbReference type="ARBA" id="ARBA00017868"/>
    </source>
</evidence>
<comment type="subcellular location">
    <subcellularLocation>
        <location evidence="1">Cell membrane</location>
    </subcellularLocation>
    <subcellularLocation>
        <location evidence="2">Cytoplasm</location>
    </subcellularLocation>
</comment>
<evidence type="ECO:0000256" key="6">
    <source>
        <dbReference type="ARBA" id="ARBA00022490"/>
    </source>
</evidence>
<evidence type="ECO:0000313" key="17">
    <source>
        <dbReference type="RefSeq" id="XP_010840689.1"/>
    </source>
</evidence>
<feature type="region of interest" description="Disordered" evidence="14">
    <location>
        <begin position="106"/>
        <end position="168"/>
    </location>
</feature>
<evidence type="ECO:0000256" key="3">
    <source>
        <dbReference type="ARBA" id="ARBA00005978"/>
    </source>
</evidence>
<dbReference type="GeneID" id="104990350"/>
<feature type="region of interest" description="Disordered" evidence="14">
    <location>
        <begin position="912"/>
        <end position="940"/>
    </location>
</feature>
<dbReference type="InterPro" id="IPR001194">
    <property type="entry name" value="cDENN_dom"/>
</dbReference>
<comment type="subunit">
    <text evidence="11">Interacts (via death domain) with TNFRSF1A (via death domain). Interacts with PIDD1. Interacts with YWHAZ. Interacts (via death domain) with KIF1B; links the motor KIF1B to Rab3-carrying vesicles in anterograde synaptic vesicle transport. Interacts with KIF1A. Interacts (via uDENN domain) with RAB3A, RAB3B, RAB3C and RAB3D; the GTP-bound form of the Rab proteins is preferred for interaction.</text>
</comment>
<dbReference type="InterPro" id="IPR056574">
    <property type="entry name" value="Death_MADD"/>
</dbReference>
<dbReference type="Pfam" id="PF23629">
    <property type="entry name" value="Death_MADD"/>
    <property type="match status" value="1"/>
</dbReference>
<dbReference type="GO" id="GO:0016301">
    <property type="term" value="F:kinase activity"/>
    <property type="evidence" value="ECO:0007669"/>
    <property type="project" value="UniProtKB-KW"/>
</dbReference>
<dbReference type="Proteomes" id="UP000515208">
    <property type="component" value="Unplaced"/>
</dbReference>
<feature type="region of interest" description="Disordered" evidence="14">
    <location>
        <begin position="604"/>
        <end position="636"/>
    </location>
</feature>
<feature type="region of interest" description="Disordered" evidence="14">
    <location>
        <begin position="1126"/>
        <end position="1211"/>
    </location>
</feature>
<dbReference type="InterPro" id="IPR037516">
    <property type="entry name" value="Tripartite_DENN"/>
</dbReference>
<feature type="region of interest" description="Disordered" evidence="14">
    <location>
        <begin position="1050"/>
        <end position="1079"/>
    </location>
</feature>
<dbReference type="SMART" id="SM00800">
    <property type="entry name" value="uDENN"/>
    <property type="match status" value="1"/>
</dbReference>
<dbReference type="GO" id="GO:0006915">
    <property type="term" value="P:apoptotic process"/>
    <property type="evidence" value="ECO:0007669"/>
    <property type="project" value="UniProtKB-KW"/>
</dbReference>
<dbReference type="Pfam" id="PF03456">
    <property type="entry name" value="uDENN"/>
    <property type="match status" value="1"/>
</dbReference>
<evidence type="ECO:0000256" key="5">
    <source>
        <dbReference type="ARBA" id="ARBA00022475"/>
    </source>
</evidence>
<feature type="compositionally biased region" description="Low complexity" evidence="14">
    <location>
        <begin position="826"/>
        <end position="838"/>
    </location>
</feature>
<keyword evidence="6" id="KW-0963">Cytoplasm</keyword>
<keyword evidence="8" id="KW-0053">Apoptosis</keyword>
<dbReference type="InterPro" id="IPR005113">
    <property type="entry name" value="uDENN_dom"/>
</dbReference>
<evidence type="ECO:0000256" key="14">
    <source>
        <dbReference type="SAM" id="MobiDB-lite"/>
    </source>
</evidence>
<feature type="region of interest" description="Disordered" evidence="14">
    <location>
        <begin position="677"/>
        <end position="838"/>
    </location>
</feature>
<keyword evidence="16" id="KW-1185">Reference proteome</keyword>
<evidence type="ECO:0000256" key="7">
    <source>
        <dbReference type="ARBA" id="ARBA00022658"/>
    </source>
</evidence>
<dbReference type="InterPro" id="IPR043153">
    <property type="entry name" value="DENN_C"/>
</dbReference>
<feature type="domain" description="UDENN" evidence="15">
    <location>
        <begin position="14"/>
        <end position="565"/>
    </location>
</feature>
<evidence type="ECO:0000256" key="1">
    <source>
        <dbReference type="ARBA" id="ARBA00004236"/>
    </source>
</evidence>
<keyword evidence="17" id="KW-0808">Transferase</keyword>
<dbReference type="FunFam" id="3.40.50.11500:FF:000002">
    <property type="entry name" value="MAP kinase-activating death domain protein-like Protein"/>
    <property type="match status" value="1"/>
</dbReference>
<dbReference type="SMART" id="SM00801">
    <property type="entry name" value="dDENN"/>
    <property type="match status" value="1"/>
</dbReference>
<evidence type="ECO:0000256" key="8">
    <source>
        <dbReference type="ARBA" id="ARBA00022703"/>
    </source>
</evidence>
<evidence type="ECO:0000256" key="10">
    <source>
        <dbReference type="ARBA" id="ARBA00060181"/>
    </source>
</evidence>
<comment type="function">
    <text evidence="10">Guanyl-nucleotide exchange factor that regulates small GTPases of the Rab family. Converts GDP-bound inactive form of RAB27A and RAB27B to the GTP-bound active forms. Converts GDP-bound inactive form of RAB3A, RAB3C and RAB3D to the GTP-bound active forms, GTPases involved in synaptic vesicle exocytosis and vesicle secretion. Plays a role in synaptic vesicle formation and in vesicle trafficking at the neuromuscular junction. Involved in up-regulating a post-docking step of synaptic exocytosis in central synapses. Probably by binding to the motor proteins KIF1B and KIF1A, mediates motor-dependent transport of GTP-RAB3A-positive vesicles to the presynaptic nerve terminals. Plays a role in TNFA-mediated activation of the MAPK pathway, including ERK1/2. May link TNFRSF1A with MAP kinase activation. May be involved in the regulation of TNFA-induced apoptosis.</text>
</comment>
<dbReference type="PANTHER" id="PTHR13008">
    <property type="entry name" value="MAP-KINASE ACTIVATING DEATH DOMAIN PROTEIN MADD /DENN/AEX-3 C.ELEGANS"/>
    <property type="match status" value="1"/>
</dbReference>
<feature type="compositionally biased region" description="Polar residues" evidence="14">
    <location>
        <begin position="789"/>
        <end position="799"/>
    </location>
</feature>
<gene>
    <name evidence="17" type="primary">MADD</name>
</gene>
<feature type="compositionally biased region" description="Basic and acidic residues" evidence="14">
    <location>
        <begin position="106"/>
        <end position="122"/>
    </location>
</feature>
<dbReference type="InterPro" id="IPR005112">
    <property type="entry name" value="dDENN_dom"/>
</dbReference>
<dbReference type="Pfam" id="PF25328">
    <property type="entry name" value="PH_MADD"/>
    <property type="match status" value="1"/>
</dbReference>
<evidence type="ECO:0000256" key="9">
    <source>
        <dbReference type="ARBA" id="ARBA00023136"/>
    </source>
</evidence>
<feature type="compositionally biased region" description="Low complexity" evidence="14">
    <location>
        <begin position="700"/>
        <end position="713"/>
    </location>
</feature>
<organism evidence="16 17">
    <name type="scientific">Bison bison bison</name>
    <name type="common">North American plains bison</name>
    <dbReference type="NCBI Taxonomy" id="43346"/>
    <lineage>
        <taxon>Eukaryota</taxon>
        <taxon>Metazoa</taxon>
        <taxon>Chordata</taxon>
        <taxon>Craniata</taxon>
        <taxon>Vertebrata</taxon>
        <taxon>Euteleostomi</taxon>
        <taxon>Mammalia</taxon>
        <taxon>Eutheria</taxon>
        <taxon>Laurasiatheria</taxon>
        <taxon>Artiodactyla</taxon>
        <taxon>Ruminantia</taxon>
        <taxon>Pecora</taxon>
        <taxon>Bovidae</taxon>
        <taxon>Bovinae</taxon>
        <taxon>Bison</taxon>
    </lineage>
</organism>